<dbReference type="EMBL" id="BMVB01000001">
    <property type="protein sequence ID" value="GHC33589.1"/>
    <property type="molecule type" value="Genomic_DNA"/>
</dbReference>
<organism evidence="1 2">
    <name type="scientific">Streptomyces cinnamoneus</name>
    <name type="common">Streptoverticillium cinnamoneum</name>
    <dbReference type="NCBI Taxonomy" id="53446"/>
    <lineage>
        <taxon>Bacteria</taxon>
        <taxon>Bacillati</taxon>
        <taxon>Actinomycetota</taxon>
        <taxon>Actinomycetes</taxon>
        <taxon>Kitasatosporales</taxon>
        <taxon>Streptomycetaceae</taxon>
        <taxon>Streptomyces</taxon>
        <taxon>Streptomyces cinnamoneus group</taxon>
    </lineage>
</organism>
<comment type="caution">
    <text evidence="1">The sequence shown here is derived from an EMBL/GenBank/DDBJ whole genome shotgun (WGS) entry which is preliminary data.</text>
</comment>
<dbReference type="Pfam" id="PF19375">
    <property type="entry name" value="DurN"/>
    <property type="match status" value="1"/>
</dbReference>
<reference evidence="1" key="2">
    <citation type="submission" date="2020-09" db="EMBL/GenBank/DDBJ databases">
        <authorList>
            <person name="Sun Q."/>
            <person name="Ohkuma M."/>
        </authorList>
    </citation>
    <scope>NUCLEOTIDE SEQUENCE</scope>
    <source>
        <strain evidence="1">JCM 4633</strain>
    </source>
</reference>
<evidence type="ECO:0000313" key="2">
    <source>
        <dbReference type="Proteomes" id="UP000646244"/>
    </source>
</evidence>
<dbReference type="AlphaFoldDB" id="A0A918TBS8"/>
<accession>A0A918TBS8</accession>
<proteinExistence type="predicted"/>
<gene>
    <name evidence="1" type="ORF">GCM10010507_02610</name>
</gene>
<sequence length="133" mass="14917">MSFSPGTDWMGKRAMKSAKEPTIYQDVDIIRRIQELMVLCSLLPPDGKLREALEFALSLHEEPVLARITPLTNLHPFATKAWLESLWLGDGVSSEEKELVAWQNNSDNMGPAIRELKNAEQQSGIRLVAQLTS</sequence>
<dbReference type="InterPro" id="IPR045994">
    <property type="entry name" value="DurN"/>
</dbReference>
<dbReference type="Proteomes" id="UP000646244">
    <property type="component" value="Unassembled WGS sequence"/>
</dbReference>
<reference evidence="1" key="1">
    <citation type="journal article" date="2014" name="Int. J. Syst. Evol. Microbiol.">
        <title>Complete genome sequence of Corynebacterium casei LMG S-19264T (=DSM 44701T), isolated from a smear-ripened cheese.</title>
        <authorList>
            <consortium name="US DOE Joint Genome Institute (JGI-PGF)"/>
            <person name="Walter F."/>
            <person name="Albersmeier A."/>
            <person name="Kalinowski J."/>
            <person name="Ruckert C."/>
        </authorList>
    </citation>
    <scope>NUCLEOTIDE SEQUENCE</scope>
    <source>
        <strain evidence="1">JCM 4633</strain>
    </source>
</reference>
<name>A0A918TBS8_STRCJ</name>
<evidence type="ECO:0000313" key="1">
    <source>
        <dbReference type="EMBL" id="GHC33589.1"/>
    </source>
</evidence>
<protein>
    <submittedName>
        <fullName evidence="1">Uncharacterized protein</fullName>
    </submittedName>
</protein>